<dbReference type="PANTHER" id="PTHR30136">
    <property type="entry name" value="HELIX-TURN-HELIX TRANSCRIPTIONAL REGULATOR, ICLR FAMILY"/>
    <property type="match status" value="1"/>
</dbReference>
<feature type="domain" description="IclR-ED" evidence="5">
    <location>
        <begin position="66"/>
        <end position="249"/>
    </location>
</feature>
<dbReference type="InterPro" id="IPR036390">
    <property type="entry name" value="WH_DNA-bd_sf"/>
</dbReference>
<dbReference type="GO" id="GO:0003700">
    <property type="term" value="F:DNA-binding transcription factor activity"/>
    <property type="evidence" value="ECO:0007669"/>
    <property type="project" value="TreeGrafter"/>
</dbReference>
<dbReference type="EMBL" id="MLJW01000180">
    <property type="protein sequence ID" value="OIQ94725.1"/>
    <property type="molecule type" value="Genomic_DNA"/>
</dbReference>
<name>A0A1J5S321_9ZZZZ</name>
<dbReference type="SMART" id="SM00346">
    <property type="entry name" value="HTH_ICLR"/>
    <property type="match status" value="1"/>
</dbReference>
<keyword evidence="2" id="KW-0238">DNA-binding</keyword>
<dbReference type="SUPFAM" id="SSF55781">
    <property type="entry name" value="GAF domain-like"/>
    <property type="match status" value="1"/>
</dbReference>
<dbReference type="PROSITE" id="PS51077">
    <property type="entry name" value="HTH_ICLR"/>
    <property type="match status" value="1"/>
</dbReference>
<evidence type="ECO:0000313" key="6">
    <source>
        <dbReference type="EMBL" id="OIQ94725.1"/>
    </source>
</evidence>
<evidence type="ECO:0000256" key="3">
    <source>
        <dbReference type="ARBA" id="ARBA00023163"/>
    </source>
</evidence>
<dbReference type="PROSITE" id="PS51078">
    <property type="entry name" value="ICLR_ED"/>
    <property type="match status" value="1"/>
</dbReference>
<keyword evidence="3" id="KW-0804">Transcription</keyword>
<feature type="domain" description="HTH iclR-type" evidence="4">
    <location>
        <begin position="4"/>
        <end position="65"/>
    </location>
</feature>
<dbReference type="Gene3D" id="3.30.450.40">
    <property type="match status" value="1"/>
</dbReference>
<dbReference type="Gene3D" id="1.10.10.10">
    <property type="entry name" value="Winged helix-like DNA-binding domain superfamily/Winged helix DNA-binding domain"/>
    <property type="match status" value="1"/>
</dbReference>
<dbReference type="GO" id="GO:0045892">
    <property type="term" value="P:negative regulation of DNA-templated transcription"/>
    <property type="evidence" value="ECO:0007669"/>
    <property type="project" value="TreeGrafter"/>
</dbReference>
<dbReference type="InterPro" id="IPR050707">
    <property type="entry name" value="HTH_MetabolicPath_Reg"/>
</dbReference>
<evidence type="ECO:0000256" key="1">
    <source>
        <dbReference type="ARBA" id="ARBA00023015"/>
    </source>
</evidence>
<protein>
    <submittedName>
        <fullName evidence="6">HTH-type transcriptional regulator KipR</fullName>
    </submittedName>
</protein>
<dbReference type="InterPro" id="IPR013196">
    <property type="entry name" value="HTH_11"/>
</dbReference>
<keyword evidence="1" id="KW-0805">Transcription regulation</keyword>
<dbReference type="InterPro" id="IPR029016">
    <property type="entry name" value="GAF-like_dom_sf"/>
</dbReference>
<gene>
    <name evidence="6" type="primary">kipR_2</name>
    <name evidence="6" type="ORF">GALL_232780</name>
</gene>
<dbReference type="Pfam" id="PF08279">
    <property type="entry name" value="HTH_11"/>
    <property type="match status" value="1"/>
</dbReference>
<dbReference type="GO" id="GO:0003677">
    <property type="term" value="F:DNA binding"/>
    <property type="evidence" value="ECO:0007669"/>
    <property type="project" value="UniProtKB-KW"/>
</dbReference>
<dbReference type="SUPFAM" id="SSF46785">
    <property type="entry name" value="Winged helix' DNA-binding domain"/>
    <property type="match status" value="1"/>
</dbReference>
<accession>A0A1J5S321</accession>
<organism evidence="6">
    <name type="scientific">mine drainage metagenome</name>
    <dbReference type="NCBI Taxonomy" id="410659"/>
    <lineage>
        <taxon>unclassified sequences</taxon>
        <taxon>metagenomes</taxon>
        <taxon>ecological metagenomes</taxon>
    </lineage>
</organism>
<sequence>MNSQSSLKRMISVLDLIEASSGGLSFDQMLDTLKLTRSTLYRYVKILSEAGLITSLPELGYTLGPRVAELDYRMRTQDPLIVASIPIMTELARTVPGVALLCRRYRDKVLCVHQEGASDAFRSGYERGRDRPLLRGAASRIILAYMHSRAIARLYGERQEEFEQAGLGDSLEKVRTTLAKIRQKGWDASEGQVTAGVTGIAAPVFDNKGAVVGSLSITMGKSAMKDEEIAPLAERVKFCAAIVSNAISRTPVIPVDSGA</sequence>
<dbReference type="InterPro" id="IPR036388">
    <property type="entry name" value="WH-like_DNA-bd_sf"/>
</dbReference>
<evidence type="ECO:0000259" key="5">
    <source>
        <dbReference type="PROSITE" id="PS51078"/>
    </source>
</evidence>
<dbReference type="Pfam" id="PF01614">
    <property type="entry name" value="IclR_C"/>
    <property type="match status" value="1"/>
</dbReference>
<evidence type="ECO:0000259" key="4">
    <source>
        <dbReference type="PROSITE" id="PS51077"/>
    </source>
</evidence>
<dbReference type="AlphaFoldDB" id="A0A1J5S321"/>
<reference evidence="6" key="1">
    <citation type="submission" date="2016-10" db="EMBL/GenBank/DDBJ databases">
        <title>Sequence of Gallionella enrichment culture.</title>
        <authorList>
            <person name="Poehlein A."/>
            <person name="Muehling M."/>
            <person name="Daniel R."/>
        </authorList>
    </citation>
    <scope>NUCLEOTIDE SEQUENCE</scope>
</reference>
<proteinExistence type="predicted"/>
<comment type="caution">
    <text evidence="6">The sequence shown here is derived from an EMBL/GenBank/DDBJ whole genome shotgun (WGS) entry which is preliminary data.</text>
</comment>
<evidence type="ECO:0000256" key="2">
    <source>
        <dbReference type="ARBA" id="ARBA00023125"/>
    </source>
</evidence>
<dbReference type="InterPro" id="IPR014757">
    <property type="entry name" value="Tscrpt_reg_IclR_C"/>
</dbReference>
<dbReference type="PANTHER" id="PTHR30136:SF24">
    <property type="entry name" value="HTH-TYPE TRANSCRIPTIONAL REPRESSOR ALLR"/>
    <property type="match status" value="1"/>
</dbReference>
<dbReference type="InterPro" id="IPR005471">
    <property type="entry name" value="Tscrpt_reg_IclR_N"/>
</dbReference>